<dbReference type="RefSeq" id="WP_141288027.1">
    <property type="nucleotide sequence ID" value="NZ_BAAAEW010000018.1"/>
</dbReference>
<protein>
    <submittedName>
        <fullName evidence="1">Uncharacterized protein</fullName>
    </submittedName>
</protein>
<reference evidence="1 2" key="1">
    <citation type="journal article" date="2019" name="Int. J. Syst. Evol. Microbiol.">
        <title>The Global Catalogue of Microorganisms (GCM) 10K type strain sequencing project: providing services to taxonomists for standard genome sequencing and annotation.</title>
        <authorList>
            <consortium name="The Broad Institute Genomics Platform"/>
            <consortium name="The Broad Institute Genome Sequencing Center for Infectious Disease"/>
            <person name="Wu L."/>
            <person name="Ma J."/>
        </authorList>
    </citation>
    <scope>NUCLEOTIDE SEQUENCE [LARGE SCALE GENOMIC DNA]</scope>
    <source>
        <strain evidence="1 2">JCM 15503</strain>
    </source>
</reference>
<comment type="caution">
    <text evidence="1">The sequence shown here is derived from an EMBL/GenBank/DDBJ whole genome shotgun (WGS) entry which is preliminary data.</text>
</comment>
<sequence>MHSPFGIGNLPLVELLRSVDDTPWHGFLVADSDDFVVLHQVSSRLDLDGYIAFRREDVQTIATDFSRLDMLQRALALKEQYPKPLRQLALGSMRELLASAEAMFGVVVLTEELVDPDAVEVGALRMSTEEAYALRRLSPEAEWELGGRSYRYRDLTRVEFGTAYEQTLLAVAQQREQEAAQAAASRPEGLGG</sequence>
<dbReference type="Proteomes" id="UP001500279">
    <property type="component" value="Unassembled WGS sequence"/>
</dbReference>
<evidence type="ECO:0000313" key="2">
    <source>
        <dbReference type="Proteomes" id="UP001500279"/>
    </source>
</evidence>
<dbReference type="EMBL" id="BAAAEW010000018">
    <property type="protein sequence ID" value="GAA0753245.1"/>
    <property type="molecule type" value="Genomic_DNA"/>
</dbReference>
<organism evidence="1 2">
    <name type="scientific">Ideonella azotifigens</name>
    <dbReference type="NCBI Taxonomy" id="513160"/>
    <lineage>
        <taxon>Bacteria</taxon>
        <taxon>Pseudomonadati</taxon>
        <taxon>Pseudomonadota</taxon>
        <taxon>Betaproteobacteria</taxon>
        <taxon>Burkholderiales</taxon>
        <taxon>Sphaerotilaceae</taxon>
        <taxon>Ideonella</taxon>
    </lineage>
</organism>
<gene>
    <name evidence="1" type="ORF">GCM10009107_28060</name>
</gene>
<accession>A0ABN1K2X3</accession>
<proteinExistence type="predicted"/>
<name>A0ABN1K2X3_9BURK</name>
<keyword evidence="2" id="KW-1185">Reference proteome</keyword>
<evidence type="ECO:0000313" key="1">
    <source>
        <dbReference type="EMBL" id="GAA0753245.1"/>
    </source>
</evidence>